<accession>A0A1F4SUC2</accession>
<sequence length="196" mass="21797">MYSRKLGSPIIESRKITLSLFIRLGLKCNDIDGSARKLSIFIRAFNKNPQFVRRKYEIPGELTLGGLILKISREIILESNPARASFLAEAIALAFPTPQQEGISNKRFFDIANIFSEIRKEASACRDADGEGGTKTMYRIVLSLADEGFSLFEIGQILGRQTANAEDIANALSGIRDIQILKKGYTFSLVSQRCCQ</sequence>
<dbReference type="Proteomes" id="UP000178417">
    <property type="component" value="Unassembled WGS sequence"/>
</dbReference>
<dbReference type="AlphaFoldDB" id="A0A1F4SUC2"/>
<dbReference type="EMBL" id="MEUB01000013">
    <property type="protein sequence ID" value="OGC23967.1"/>
    <property type="molecule type" value="Genomic_DNA"/>
</dbReference>
<evidence type="ECO:0000313" key="1">
    <source>
        <dbReference type="EMBL" id="OGC23967.1"/>
    </source>
</evidence>
<gene>
    <name evidence="1" type="ORF">A2310_05415</name>
</gene>
<proteinExistence type="predicted"/>
<reference evidence="1 2" key="1">
    <citation type="journal article" date="2016" name="Nat. Commun.">
        <title>Thousands of microbial genomes shed light on interconnected biogeochemical processes in an aquifer system.</title>
        <authorList>
            <person name="Anantharaman K."/>
            <person name="Brown C.T."/>
            <person name="Hug L.A."/>
            <person name="Sharon I."/>
            <person name="Castelle C.J."/>
            <person name="Probst A.J."/>
            <person name="Thomas B.C."/>
            <person name="Singh A."/>
            <person name="Wilkins M.J."/>
            <person name="Karaoz U."/>
            <person name="Brodie E.L."/>
            <person name="Williams K.H."/>
            <person name="Hubbard S.S."/>
            <person name="Banfield J.F."/>
        </authorList>
    </citation>
    <scope>NUCLEOTIDE SEQUENCE [LARGE SCALE GENOMIC DNA]</scope>
</reference>
<organism evidence="1 2">
    <name type="scientific">candidate division WOR-1 bacterium RIFOXYB2_FULL_37_13</name>
    <dbReference type="NCBI Taxonomy" id="1802579"/>
    <lineage>
        <taxon>Bacteria</taxon>
        <taxon>Bacillati</taxon>
        <taxon>Saganbacteria</taxon>
    </lineage>
</organism>
<evidence type="ECO:0000313" key="2">
    <source>
        <dbReference type="Proteomes" id="UP000178417"/>
    </source>
</evidence>
<name>A0A1F4SUC2_UNCSA</name>
<comment type="caution">
    <text evidence="1">The sequence shown here is derived from an EMBL/GenBank/DDBJ whole genome shotgun (WGS) entry which is preliminary data.</text>
</comment>
<protein>
    <submittedName>
        <fullName evidence="1">Uncharacterized protein</fullName>
    </submittedName>
</protein>